<feature type="disulfide bond" evidence="12">
    <location>
        <begin position="46"/>
        <end position="123"/>
    </location>
</feature>
<sequence>MKAATVIAALAATAAGAPTDVETRPVQARQVQTVYNELENGSSGDCPGSILVYARGSTEQGNIGQTVGAALVSGLRSRVPSLWIQGVGGPYAATLADNYLERGTTPEAIAEAVRLINLAHTKCPDSAIITGGYSQGAALIAAAISDLSPDLRDKVKASVLFGYTQNVQNNGGIPNFPQCRTAVYCNVGDVICEGILEIRPPHLQYNAIASGPAAEFLASLI</sequence>
<evidence type="ECO:0000313" key="14">
    <source>
        <dbReference type="EMBL" id="KAH7320667.1"/>
    </source>
</evidence>
<evidence type="ECO:0000256" key="8">
    <source>
        <dbReference type="ARBA" id="ARBA00023026"/>
    </source>
</evidence>
<dbReference type="PANTHER" id="PTHR48250">
    <property type="entry name" value="CUTINASE 2-RELATED"/>
    <property type="match status" value="1"/>
</dbReference>
<dbReference type="PRINTS" id="PR00129">
    <property type="entry name" value="CUTINASE"/>
</dbReference>
<dbReference type="Gene3D" id="3.40.50.1820">
    <property type="entry name" value="alpha/beta hydrolase"/>
    <property type="match status" value="1"/>
</dbReference>
<dbReference type="PANTHER" id="PTHR48250:SF3">
    <property type="entry name" value="CUTINASE 1-RELATED"/>
    <property type="match status" value="1"/>
</dbReference>
<evidence type="ECO:0000256" key="5">
    <source>
        <dbReference type="ARBA" id="ARBA00022525"/>
    </source>
</evidence>
<evidence type="ECO:0000256" key="2">
    <source>
        <dbReference type="ARBA" id="ARBA00007534"/>
    </source>
</evidence>
<reference evidence="14" key="1">
    <citation type="journal article" date="2021" name="Nat. Commun.">
        <title>Genetic determinants of endophytism in the Arabidopsis root mycobiome.</title>
        <authorList>
            <person name="Mesny F."/>
            <person name="Miyauchi S."/>
            <person name="Thiergart T."/>
            <person name="Pickel B."/>
            <person name="Atanasova L."/>
            <person name="Karlsson M."/>
            <person name="Huettel B."/>
            <person name="Barry K.W."/>
            <person name="Haridas S."/>
            <person name="Chen C."/>
            <person name="Bauer D."/>
            <person name="Andreopoulos W."/>
            <person name="Pangilinan J."/>
            <person name="LaButti K."/>
            <person name="Riley R."/>
            <person name="Lipzen A."/>
            <person name="Clum A."/>
            <person name="Drula E."/>
            <person name="Henrissat B."/>
            <person name="Kohler A."/>
            <person name="Grigoriev I.V."/>
            <person name="Martin F.M."/>
            <person name="Hacquard S."/>
        </authorList>
    </citation>
    <scope>NUCLEOTIDE SEQUENCE</scope>
    <source>
        <strain evidence="14">MPI-CAGE-CH-0235</strain>
    </source>
</reference>
<feature type="disulfide bond" evidence="12">
    <location>
        <begin position="185"/>
        <end position="192"/>
    </location>
</feature>
<gene>
    <name evidence="14" type="ORF">B0I35DRAFT_468165</name>
</gene>
<dbReference type="EMBL" id="JAGPNK010000005">
    <property type="protein sequence ID" value="KAH7320667.1"/>
    <property type="molecule type" value="Genomic_DNA"/>
</dbReference>
<organism evidence="14 15">
    <name type="scientific">Stachybotrys elegans</name>
    <dbReference type="NCBI Taxonomy" id="80388"/>
    <lineage>
        <taxon>Eukaryota</taxon>
        <taxon>Fungi</taxon>
        <taxon>Dikarya</taxon>
        <taxon>Ascomycota</taxon>
        <taxon>Pezizomycotina</taxon>
        <taxon>Sordariomycetes</taxon>
        <taxon>Hypocreomycetidae</taxon>
        <taxon>Hypocreales</taxon>
        <taxon>Stachybotryaceae</taxon>
        <taxon>Stachybotrys</taxon>
    </lineage>
</organism>
<feature type="chain" id="PRO_5035487933" description="Cutinase" evidence="13">
    <location>
        <begin position="17"/>
        <end position="221"/>
    </location>
</feature>
<protein>
    <recommendedName>
        <fullName evidence="3 13">Cutinase</fullName>
        <ecNumber evidence="3 13">3.1.1.74</ecNumber>
    </recommendedName>
</protein>
<evidence type="ECO:0000256" key="3">
    <source>
        <dbReference type="ARBA" id="ARBA00013095"/>
    </source>
</evidence>
<keyword evidence="6 13" id="KW-0732">Signal</keyword>
<name>A0A8K0SPH6_9HYPO</name>
<evidence type="ECO:0000256" key="10">
    <source>
        <dbReference type="ARBA" id="ARBA00034045"/>
    </source>
</evidence>
<dbReference type="GO" id="GO:0005576">
    <property type="term" value="C:extracellular region"/>
    <property type="evidence" value="ECO:0007669"/>
    <property type="project" value="UniProtKB-SubCell"/>
</dbReference>
<dbReference type="SUPFAM" id="SSF53474">
    <property type="entry name" value="alpha/beta-Hydrolases"/>
    <property type="match status" value="1"/>
</dbReference>
<dbReference type="GO" id="GO:0050525">
    <property type="term" value="F:cutinase activity"/>
    <property type="evidence" value="ECO:0007669"/>
    <property type="project" value="UniProtKB-UniRule"/>
</dbReference>
<dbReference type="AlphaFoldDB" id="A0A8K0SPH6"/>
<keyword evidence="5 13" id="KW-0964">Secreted</keyword>
<accession>A0A8K0SPH6</accession>
<dbReference type="InterPro" id="IPR029058">
    <property type="entry name" value="AB_hydrolase_fold"/>
</dbReference>
<keyword evidence="8" id="KW-0843">Virulence</keyword>
<dbReference type="InterPro" id="IPR043580">
    <property type="entry name" value="CUTINASE_1"/>
</dbReference>
<keyword evidence="7 13" id="KW-0378">Hydrolase</keyword>
<comment type="similarity">
    <text evidence="2 13">Belongs to the cutinase family.</text>
</comment>
<comment type="catalytic activity">
    <reaction evidence="10 13">
        <text>cutin + H2O = cutin monomers.</text>
        <dbReference type="EC" id="3.1.1.74"/>
    </reaction>
</comment>
<evidence type="ECO:0000256" key="9">
    <source>
        <dbReference type="ARBA" id="ARBA00023157"/>
    </source>
</evidence>
<feature type="active site" description="Proton donor/acceptor" evidence="11">
    <location>
        <position position="202"/>
    </location>
</feature>
<evidence type="ECO:0000313" key="15">
    <source>
        <dbReference type="Proteomes" id="UP000813444"/>
    </source>
</evidence>
<dbReference type="EC" id="3.1.1.74" evidence="3 13"/>
<feature type="signal peptide" evidence="13">
    <location>
        <begin position="1"/>
        <end position="16"/>
    </location>
</feature>
<dbReference type="FunFam" id="3.40.50.1820:FF:000235">
    <property type="entry name" value="Cutinase 1"/>
    <property type="match status" value="1"/>
</dbReference>
<dbReference type="SMART" id="SM01110">
    <property type="entry name" value="Cutinase"/>
    <property type="match status" value="1"/>
</dbReference>
<comment type="caution">
    <text evidence="14">The sequence shown here is derived from an EMBL/GenBank/DDBJ whole genome shotgun (WGS) entry which is preliminary data.</text>
</comment>
<dbReference type="InterPro" id="IPR011150">
    <property type="entry name" value="Cutinase_monf"/>
</dbReference>
<dbReference type="InterPro" id="IPR000675">
    <property type="entry name" value="Cutinase/axe"/>
</dbReference>
<evidence type="ECO:0000256" key="11">
    <source>
        <dbReference type="PIRSR" id="PIRSR611150-1"/>
    </source>
</evidence>
<evidence type="ECO:0000256" key="6">
    <source>
        <dbReference type="ARBA" id="ARBA00022729"/>
    </source>
</evidence>
<keyword evidence="9 12" id="KW-1015">Disulfide bond</keyword>
<feature type="active site" evidence="11">
    <location>
        <position position="189"/>
    </location>
</feature>
<dbReference type="Proteomes" id="UP000813444">
    <property type="component" value="Unassembled WGS sequence"/>
</dbReference>
<evidence type="ECO:0000256" key="13">
    <source>
        <dbReference type="RuleBase" id="RU361263"/>
    </source>
</evidence>
<dbReference type="OrthoDB" id="3225429at2759"/>
<feature type="active site" description="Nucleophile" evidence="11">
    <location>
        <position position="134"/>
    </location>
</feature>
<dbReference type="PROSITE" id="PS00155">
    <property type="entry name" value="CUTINASE_1"/>
    <property type="match status" value="1"/>
</dbReference>
<dbReference type="Pfam" id="PF01083">
    <property type="entry name" value="Cutinase"/>
    <property type="match status" value="1"/>
</dbReference>
<evidence type="ECO:0000256" key="12">
    <source>
        <dbReference type="PIRSR" id="PIRSR611150-2"/>
    </source>
</evidence>
<dbReference type="GO" id="GO:0016052">
    <property type="term" value="P:carbohydrate catabolic process"/>
    <property type="evidence" value="ECO:0007669"/>
    <property type="project" value="TreeGrafter"/>
</dbReference>
<evidence type="ECO:0000256" key="4">
    <source>
        <dbReference type="ARBA" id="ARBA00022487"/>
    </source>
</evidence>
<proteinExistence type="inferred from homology"/>
<keyword evidence="4 13" id="KW-0719">Serine esterase</keyword>
<keyword evidence="15" id="KW-1185">Reference proteome</keyword>
<evidence type="ECO:0000256" key="7">
    <source>
        <dbReference type="ARBA" id="ARBA00022801"/>
    </source>
</evidence>
<comment type="function">
    <text evidence="13">Catalyzes the hydrolysis of complex carboxylic polyesters found in the cell wall of plants. Degrades cutin, a macromolecule that forms the structure of the plant cuticle.</text>
</comment>
<comment type="subcellular location">
    <subcellularLocation>
        <location evidence="1 13">Secreted</location>
    </subcellularLocation>
</comment>
<evidence type="ECO:0000256" key="1">
    <source>
        <dbReference type="ARBA" id="ARBA00004613"/>
    </source>
</evidence>